<sequence>MTLQWRIQNQISWGRRSGDEEEGRGTTSSPPRRKRGGPRALLLSSPSRFVLAIAQTNPLPRPRAHTTILLGTSLLRPLPAP</sequence>
<evidence type="ECO:0000256" key="1">
    <source>
        <dbReference type="SAM" id="MobiDB-lite"/>
    </source>
</evidence>
<organism evidence="2 3">
    <name type="scientific">Tagetes erecta</name>
    <name type="common">African marigold</name>
    <dbReference type="NCBI Taxonomy" id="13708"/>
    <lineage>
        <taxon>Eukaryota</taxon>
        <taxon>Viridiplantae</taxon>
        <taxon>Streptophyta</taxon>
        <taxon>Embryophyta</taxon>
        <taxon>Tracheophyta</taxon>
        <taxon>Spermatophyta</taxon>
        <taxon>Magnoliopsida</taxon>
        <taxon>eudicotyledons</taxon>
        <taxon>Gunneridae</taxon>
        <taxon>Pentapetalae</taxon>
        <taxon>asterids</taxon>
        <taxon>campanulids</taxon>
        <taxon>Asterales</taxon>
        <taxon>Asteraceae</taxon>
        <taxon>Asteroideae</taxon>
        <taxon>Heliantheae alliance</taxon>
        <taxon>Tageteae</taxon>
        <taxon>Tagetes</taxon>
    </lineage>
</organism>
<dbReference type="AlphaFoldDB" id="A0AAD8NPP6"/>
<evidence type="ECO:0000313" key="2">
    <source>
        <dbReference type="EMBL" id="KAK1423825.1"/>
    </source>
</evidence>
<keyword evidence="3" id="KW-1185">Reference proteome</keyword>
<proteinExistence type="predicted"/>
<feature type="region of interest" description="Disordered" evidence="1">
    <location>
        <begin position="10"/>
        <end position="40"/>
    </location>
</feature>
<dbReference type="Proteomes" id="UP001229421">
    <property type="component" value="Unassembled WGS sequence"/>
</dbReference>
<name>A0AAD8NPP6_TARER</name>
<reference evidence="2" key="1">
    <citation type="journal article" date="2023" name="bioRxiv">
        <title>Improved chromosome-level genome assembly for marigold (Tagetes erecta).</title>
        <authorList>
            <person name="Jiang F."/>
            <person name="Yuan L."/>
            <person name="Wang S."/>
            <person name="Wang H."/>
            <person name="Xu D."/>
            <person name="Wang A."/>
            <person name="Fan W."/>
        </authorList>
    </citation>
    <scope>NUCLEOTIDE SEQUENCE</scope>
    <source>
        <strain evidence="2">WSJ</strain>
        <tissue evidence="2">Leaf</tissue>
    </source>
</reference>
<protein>
    <submittedName>
        <fullName evidence="2">Uncharacterized protein</fullName>
    </submittedName>
</protein>
<accession>A0AAD8NPP6</accession>
<comment type="caution">
    <text evidence="2">The sequence shown here is derived from an EMBL/GenBank/DDBJ whole genome shotgun (WGS) entry which is preliminary data.</text>
</comment>
<gene>
    <name evidence="2" type="ORF">QVD17_19134</name>
</gene>
<dbReference type="EMBL" id="JAUHHV010000005">
    <property type="protein sequence ID" value="KAK1423825.1"/>
    <property type="molecule type" value="Genomic_DNA"/>
</dbReference>
<evidence type="ECO:0000313" key="3">
    <source>
        <dbReference type="Proteomes" id="UP001229421"/>
    </source>
</evidence>